<organism evidence="2 3">
    <name type="scientific">Pseudahrensia aquimaris</name>
    <dbReference type="NCBI Taxonomy" id="744461"/>
    <lineage>
        <taxon>Bacteria</taxon>
        <taxon>Pseudomonadati</taxon>
        <taxon>Pseudomonadota</taxon>
        <taxon>Alphaproteobacteria</taxon>
        <taxon>Hyphomicrobiales</taxon>
        <taxon>Ahrensiaceae</taxon>
        <taxon>Pseudahrensia</taxon>
    </lineage>
</organism>
<gene>
    <name evidence="2" type="ORF">ACFQ14_04795</name>
</gene>
<accession>A0ABW3FH60</accession>
<comment type="caution">
    <text evidence="2">The sequence shown here is derived from an EMBL/GenBank/DDBJ whole genome shotgun (WGS) entry which is preliminary data.</text>
</comment>
<keyword evidence="3" id="KW-1185">Reference proteome</keyword>
<dbReference type="EMBL" id="JBHTJV010000003">
    <property type="protein sequence ID" value="MFD0915717.1"/>
    <property type="molecule type" value="Genomic_DNA"/>
</dbReference>
<evidence type="ECO:0000256" key="1">
    <source>
        <dbReference type="SAM" id="MobiDB-lite"/>
    </source>
</evidence>
<evidence type="ECO:0000313" key="3">
    <source>
        <dbReference type="Proteomes" id="UP001597101"/>
    </source>
</evidence>
<evidence type="ECO:0000313" key="2">
    <source>
        <dbReference type="EMBL" id="MFD0915717.1"/>
    </source>
</evidence>
<evidence type="ECO:0008006" key="4">
    <source>
        <dbReference type="Google" id="ProtNLM"/>
    </source>
</evidence>
<name>A0ABW3FH60_9HYPH</name>
<reference evidence="3" key="1">
    <citation type="journal article" date="2019" name="Int. J. Syst. Evol. Microbiol.">
        <title>The Global Catalogue of Microorganisms (GCM) 10K type strain sequencing project: providing services to taxonomists for standard genome sequencing and annotation.</title>
        <authorList>
            <consortium name="The Broad Institute Genomics Platform"/>
            <consortium name="The Broad Institute Genome Sequencing Center for Infectious Disease"/>
            <person name="Wu L."/>
            <person name="Ma J."/>
        </authorList>
    </citation>
    <scope>NUCLEOTIDE SEQUENCE [LARGE SCALE GENOMIC DNA]</scope>
    <source>
        <strain evidence="3">CCUG 60023</strain>
    </source>
</reference>
<feature type="region of interest" description="Disordered" evidence="1">
    <location>
        <begin position="37"/>
        <end position="62"/>
    </location>
</feature>
<dbReference type="RefSeq" id="WP_377211564.1">
    <property type="nucleotide sequence ID" value="NZ_JBHTJV010000003.1"/>
</dbReference>
<sequence length="62" mass="7055">MKSDSNKTIVGMPKEARIDADDNYLSEMTDRLHRLRTLTGEDETPLKRAKSRTTAKKDAPSY</sequence>
<dbReference type="Proteomes" id="UP001597101">
    <property type="component" value="Unassembled WGS sequence"/>
</dbReference>
<protein>
    <recommendedName>
        <fullName evidence="4">DUF3072 domain-containing protein</fullName>
    </recommendedName>
</protein>
<proteinExistence type="predicted"/>